<dbReference type="PANTHER" id="PTHR46600:SF11">
    <property type="entry name" value="THAP DOMAIN-CONTAINING PROTEIN 10"/>
    <property type="match status" value="1"/>
</dbReference>
<keyword evidence="3" id="KW-0862">Zinc</keyword>
<organism evidence="8 9">
    <name type="scientific">Dendroctonus ponderosae</name>
    <name type="common">Mountain pine beetle</name>
    <dbReference type="NCBI Taxonomy" id="77166"/>
    <lineage>
        <taxon>Eukaryota</taxon>
        <taxon>Metazoa</taxon>
        <taxon>Ecdysozoa</taxon>
        <taxon>Arthropoda</taxon>
        <taxon>Hexapoda</taxon>
        <taxon>Insecta</taxon>
        <taxon>Pterygota</taxon>
        <taxon>Neoptera</taxon>
        <taxon>Endopterygota</taxon>
        <taxon>Coleoptera</taxon>
        <taxon>Polyphaga</taxon>
        <taxon>Cucujiformia</taxon>
        <taxon>Curculionidae</taxon>
        <taxon>Scolytinae</taxon>
        <taxon>Dendroctonus</taxon>
    </lineage>
</organism>
<gene>
    <name evidence="8" type="ORF">D910_01269</name>
</gene>
<dbReference type="SMART" id="SM00692">
    <property type="entry name" value="DM3"/>
    <property type="match status" value="2"/>
</dbReference>
<evidence type="ECO:0000256" key="6">
    <source>
        <dbReference type="SAM" id="Coils"/>
    </source>
</evidence>
<evidence type="ECO:0000256" key="1">
    <source>
        <dbReference type="ARBA" id="ARBA00022723"/>
    </source>
</evidence>
<dbReference type="PANTHER" id="PTHR46600">
    <property type="entry name" value="THAP DOMAIN-CONTAINING"/>
    <property type="match status" value="1"/>
</dbReference>
<feature type="domain" description="THAP-type" evidence="7">
    <location>
        <begin position="274"/>
        <end position="356"/>
    </location>
</feature>
<evidence type="ECO:0000256" key="3">
    <source>
        <dbReference type="ARBA" id="ARBA00022833"/>
    </source>
</evidence>
<dbReference type="Proteomes" id="UP000030742">
    <property type="component" value="Unassembled WGS sequence"/>
</dbReference>
<dbReference type="OrthoDB" id="7312725at2759"/>
<evidence type="ECO:0000256" key="5">
    <source>
        <dbReference type="PROSITE-ProRule" id="PRU00309"/>
    </source>
</evidence>
<dbReference type="PROSITE" id="PS50950">
    <property type="entry name" value="ZF_THAP"/>
    <property type="match status" value="2"/>
</dbReference>
<reference evidence="8 9" key="1">
    <citation type="journal article" date="2013" name="Genome Biol.">
        <title>Draft genome of the mountain pine beetle, Dendroctonus ponderosae Hopkins, a major forest pest.</title>
        <authorList>
            <person name="Keeling C.I."/>
            <person name="Yuen M.M."/>
            <person name="Liao N.Y."/>
            <person name="Docking T.R."/>
            <person name="Chan S.K."/>
            <person name="Taylor G.A."/>
            <person name="Palmquist D.L."/>
            <person name="Jackman S.D."/>
            <person name="Nguyen A."/>
            <person name="Li M."/>
            <person name="Henderson H."/>
            <person name="Janes J.K."/>
            <person name="Zhao Y."/>
            <person name="Pandoh P."/>
            <person name="Moore R."/>
            <person name="Sperling F.A."/>
            <person name="Huber D.P."/>
            <person name="Birol I."/>
            <person name="Jones S.J."/>
            <person name="Bohlmann J."/>
        </authorList>
    </citation>
    <scope>NUCLEOTIDE SEQUENCE</scope>
</reference>
<proteinExistence type="predicted"/>
<feature type="domain" description="THAP-type" evidence="7">
    <location>
        <begin position="27"/>
        <end position="119"/>
    </location>
</feature>
<keyword evidence="4 5" id="KW-0238">DNA-binding</keyword>
<evidence type="ECO:0000256" key="4">
    <source>
        <dbReference type="ARBA" id="ARBA00023125"/>
    </source>
</evidence>
<dbReference type="SMART" id="SM00980">
    <property type="entry name" value="THAP"/>
    <property type="match status" value="2"/>
</dbReference>
<evidence type="ECO:0000313" key="9">
    <source>
        <dbReference type="Proteomes" id="UP000030742"/>
    </source>
</evidence>
<dbReference type="EMBL" id="KI210135">
    <property type="protein sequence ID" value="ERL96171.1"/>
    <property type="molecule type" value="Genomic_DNA"/>
</dbReference>
<dbReference type="GO" id="GO:0008270">
    <property type="term" value="F:zinc ion binding"/>
    <property type="evidence" value="ECO:0007669"/>
    <property type="project" value="UniProtKB-KW"/>
</dbReference>
<dbReference type="GO" id="GO:0043565">
    <property type="term" value="F:sequence-specific DNA binding"/>
    <property type="evidence" value="ECO:0007669"/>
    <property type="project" value="InterPro"/>
</dbReference>
<sequence>MERVDKLLSSTTNYLSIIKCDTTDRTLPFKCAVYGCANEFTDFKSHQSATFKFHNFPTCERTRRQWLDACGLPEETGITNAKICSDHFTLNDYSRKLKEELLNPGYKRLLSESAVPSVNIRPYSPFALNQLPTTLSEKLYQPSASPPAVKAPGNAPKSESDLHRKIFSLRREVLDLQKKNADSRIVIHHKKASLEASRKKLKKVAQELESILSPNIPETFLSEAQINLLKGKKKVFWTDDDLAKAFTLRHRGGKELYLYLRHTLNYPLPALSCMQKATPLCSVIGCSNGKKAAMDYITFYYLPKDKFRRNTWMQALNGHILDDTPLSNILICANHFEKNNFEANRSLKKSVVPSIFPVAANSDEPSTQMVRIYTVELRDNFLEKPAPLLSNSVSDLSSIDSDLSSFDGSPSSDSCRQELSRKNCDTQSDELRRELKRLETLKNQLFDEQKQLAECEKELTGSLRLIEKEIQDTELETKLLGDKQLEMLRKCLSPAQIRHLFNKEKAKWSVDDTAVAYTISCMVSRDFYRYMRDQLKFPLPSLSIINRHYRMFRPKKTLVHQPNISSK</sequence>
<dbReference type="Gene3D" id="6.20.210.20">
    <property type="entry name" value="THAP domain"/>
    <property type="match status" value="1"/>
</dbReference>
<keyword evidence="1" id="KW-0479">Metal-binding</keyword>
<feature type="coiled-coil region" evidence="6">
    <location>
        <begin position="421"/>
        <end position="476"/>
    </location>
</feature>
<dbReference type="InterPro" id="IPR038441">
    <property type="entry name" value="THAP_Znf_sf"/>
</dbReference>
<dbReference type="SUPFAM" id="SSF57716">
    <property type="entry name" value="Glucocorticoid receptor-like (DNA-binding domain)"/>
    <property type="match status" value="2"/>
</dbReference>
<dbReference type="Pfam" id="PF05485">
    <property type="entry name" value="THAP"/>
    <property type="match status" value="2"/>
</dbReference>
<dbReference type="InterPro" id="IPR026516">
    <property type="entry name" value="THAP1/10"/>
</dbReference>
<dbReference type="AlphaFoldDB" id="U4V0F7"/>
<evidence type="ECO:0000313" key="8">
    <source>
        <dbReference type="EMBL" id="ERL96171.1"/>
    </source>
</evidence>
<keyword evidence="2 5" id="KW-0863">Zinc-finger</keyword>
<name>U4V0F7_DENPD</name>
<evidence type="ECO:0000259" key="7">
    <source>
        <dbReference type="PROSITE" id="PS50950"/>
    </source>
</evidence>
<evidence type="ECO:0000256" key="2">
    <source>
        <dbReference type="ARBA" id="ARBA00022771"/>
    </source>
</evidence>
<dbReference type="InterPro" id="IPR006612">
    <property type="entry name" value="THAP_Znf"/>
</dbReference>
<accession>U4V0F7</accession>
<protein>
    <recommendedName>
        <fullName evidence="7">THAP-type domain-containing protein</fullName>
    </recommendedName>
</protein>
<keyword evidence="6" id="KW-0175">Coiled coil</keyword>